<evidence type="ECO:0000313" key="1">
    <source>
        <dbReference type="EMBL" id="KAK9733733.1"/>
    </source>
</evidence>
<proteinExistence type="predicted"/>
<dbReference type="AlphaFoldDB" id="A0AAW1LL04"/>
<gene>
    <name evidence="1" type="ORF">RND81_04G088200</name>
</gene>
<sequence length="183" mass="20911">MVETAKTIELDPIQGDYEPVSVVQRVQGDHFTHKQLFAKLGTLEVSHFRDLVIIYANKVWFSAIPGSLFNGRQLSDKMTHEVDVPYGNSYSKCPCSQGVFRGREDTNDECARKWFMSLGLWSKYNVNGDVDVWDSDVLCLEPELSVGRIDMWVIGMVPILANCFSHFITSKLKRQIFSEPDER</sequence>
<accession>A0AAW1LL04</accession>
<name>A0AAW1LL04_SAPOF</name>
<protein>
    <submittedName>
        <fullName evidence="1">Uncharacterized protein</fullName>
    </submittedName>
</protein>
<evidence type="ECO:0000313" key="2">
    <source>
        <dbReference type="Proteomes" id="UP001443914"/>
    </source>
</evidence>
<dbReference type="EMBL" id="JBDFQZ010000004">
    <property type="protein sequence ID" value="KAK9733733.1"/>
    <property type="molecule type" value="Genomic_DNA"/>
</dbReference>
<comment type="caution">
    <text evidence="1">The sequence shown here is derived from an EMBL/GenBank/DDBJ whole genome shotgun (WGS) entry which is preliminary data.</text>
</comment>
<reference evidence="1" key="1">
    <citation type="submission" date="2024-03" db="EMBL/GenBank/DDBJ databases">
        <title>WGS assembly of Saponaria officinalis var. Norfolk2.</title>
        <authorList>
            <person name="Jenkins J."/>
            <person name="Shu S."/>
            <person name="Grimwood J."/>
            <person name="Barry K."/>
            <person name="Goodstein D."/>
            <person name="Schmutz J."/>
            <person name="Leebens-Mack J."/>
            <person name="Osbourn A."/>
        </authorList>
    </citation>
    <scope>NUCLEOTIDE SEQUENCE [LARGE SCALE GENOMIC DNA]</scope>
    <source>
        <strain evidence="1">JIC</strain>
    </source>
</reference>
<organism evidence="1 2">
    <name type="scientific">Saponaria officinalis</name>
    <name type="common">Common soapwort</name>
    <name type="synonym">Lychnis saponaria</name>
    <dbReference type="NCBI Taxonomy" id="3572"/>
    <lineage>
        <taxon>Eukaryota</taxon>
        <taxon>Viridiplantae</taxon>
        <taxon>Streptophyta</taxon>
        <taxon>Embryophyta</taxon>
        <taxon>Tracheophyta</taxon>
        <taxon>Spermatophyta</taxon>
        <taxon>Magnoliopsida</taxon>
        <taxon>eudicotyledons</taxon>
        <taxon>Gunneridae</taxon>
        <taxon>Pentapetalae</taxon>
        <taxon>Caryophyllales</taxon>
        <taxon>Caryophyllaceae</taxon>
        <taxon>Caryophylleae</taxon>
        <taxon>Saponaria</taxon>
    </lineage>
</organism>
<keyword evidence="2" id="KW-1185">Reference proteome</keyword>
<dbReference type="Proteomes" id="UP001443914">
    <property type="component" value="Unassembled WGS sequence"/>
</dbReference>